<evidence type="ECO:0000256" key="2">
    <source>
        <dbReference type="ARBA" id="ARBA00023157"/>
    </source>
</evidence>
<dbReference type="CDD" id="cd02248">
    <property type="entry name" value="Peptidase_C1A"/>
    <property type="match status" value="1"/>
</dbReference>
<evidence type="ECO:0000259" key="4">
    <source>
        <dbReference type="SMART" id="SM00645"/>
    </source>
</evidence>
<organism evidence="6 7">
    <name type="scientific">Trichogramma kaykai</name>
    <dbReference type="NCBI Taxonomy" id="54128"/>
    <lineage>
        <taxon>Eukaryota</taxon>
        <taxon>Metazoa</taxon>
        <taxon>Ecdysozoa</taxon>
        <taxon>Arthropoda</taxon>
        <taxon>Hexapoda</taxon>
        <taxon>Insecta</taxon>
        <taxon>Pterygota</taxon>
        <taxon>Neoptera</taxon>
        <taxon>Endopterygota</taxon>
        <taxon>Hymenoptera</taxon>
        <taxon>Apocrita</taxon>
        <taxon>Proctotrupomorpha</taxon>
        <taxon>Chalcidoidea</taxon>
        <taxon>Trichogrammatidae</taxon>
        <taxon>Trichogramma</taxon>
    </lineage>
</organism>
<dbReference type="AlphaFoldDB" id="A0ABD2WL66"/>
<keyword evidence="2" id="KW-1015">Disulfide bond</keyword>
<dbReference type="SMART" id="SM00848">
    <property type="entry name" value="Inhibitor_I29"/>
    <property type="match status" value="1"/>
</dbReference>
<dbReference type="PANTHER" id="PTHR12411">
    <property type="entry name" value="CYSTEINE PROTEASE FAMILY C1-RELATED"/>
    <property type="match status" value="1"/>
</dbReference>
<dbReference type="InterPro" id="IPR025661">
    <property type="entry name" value="Pept_asp_AS"/>
</dbReference>
<dbReference type="InterPro" id="IPR013201">
    <property type="entry name" value="Prot_inhib_I29"/>
</dbReference>
<protein>
    <submittedName>
        <fullName evidence="6">Uncharacterized protein</fullName>
    </submittedName>
</protein>
<name>A0ABD2WL66_9HYME</name>
<dbReference type="EMBL" id="JBJJXI010000098">
    <property type="protein sequence ID" value="KAL3393326.1"/>
    <property type="molecule type" value="Genomic_DNA"/>
</dbReference>
<accession>A0ABD2WL66</accession>
<evidence type="ECO:0000256" key="1">
    <source>
        <dbReference type="ARBA" id="ARBA00008455"/>
    </source>
</evidence>
<proteinExistence type="inferred from homology"/>
<keyword evidence="3" id="KW-0732">Signal</keyword>
<dbReference type="PRINTS" id="PR00705">
    <property type="entry name" value="PAPAIN"/>
</dbReference>
<sequence>MYRRFIFLGVVVVPTLTMISRVSASPTVVQETTTAITISAASSENVVSDEVWNDFKQRYNKTYSSELEEKSRRSILAGNKRDIDEHNAKYRKGELSFGLKINQFGDLTFAEYKEHMHSDNTTTVEPDIKRPLVGLKYNATSFGPDWESAVGDRVDWRPFAVTPVQNQGLDCGSCWAFAAAGALEGQYYALTGELTQLSAQTLLDCTSVYGNSGCRGGSATLSYQYVVLDRRAEGLETAEARPYLGHAEDCPPEARVNFTTSTTTTTKEETVADGDDEFYNHTQPSYVLVPEVYLRHAVATVGPIASAIDALHNSFRFYSEGVFFESECTEALDHAVLIVGYGSDPRHGDYWLVKNSWGTDWGESGYFRIKRDDKNHCGIATEATYPLVG</sequence>
<dbReference type="FunFam" id="3.90.70.10:FF:000332">
    <property type="entry name" value="Cathepsin L1"/>
    <property type="match status" value="1"/>
</dbReference>
<comment type="similarity">
    <text evidence="1">Belongs to the peptidase C1 family.</text>
</comment>
<dbReference type="PROSITE" id="PS00639">
    <property type="entry name" value="THIOL_PROTEASE_HIS"/>
    <property type="match status" value="1"/>
</dbReference>
<dbReference type="Pfam" id="PF08246">
    <property type="entry name" value="Inhibitor_I29"/>
    <property type="match status" value="1"/>
</dbReference>
<dbReference type="InterPro" id="IPR000668">
    <property type="entry name" value="Peptidase_C1A_C"/>
</dbReference>
<evidence type="ECO:0000256" key="3">
    <source>
        <dbReference type="SAM" id="SignalP"/>
    </source>
</evidence>
<feature type="signal peptide" evidence="3">
    <location>
        <begin position="1"/>
        <end position="24"/>
    </location>
</feature>
<evidence type="ECO:0000313" key="6">
    <source>
        <dbReference type="EMBL" id="KAL3393326.1"/>
    </source>
</evidence>
<dbReference type="InterPro" id="IPR013128">
    <property type="entry name" value="Peptidase_C1A"/>
</dbReference>
<keyword evidence="7" id="KW-1185">Reference proteome</keyword>
<evidence type="ECO:0000313" key="7">
    <source>
        <dbReference type="Proteomes" id="UP001627154"/>
    </source>
</evidence>
<dbReference type="Proteomes" id="UP001627154">
    <property type="component" value="Unassembled WGS sequence"/>
</dbReference>
<dbReference type="Pfam" id="PF00112">
    <property type="entry name" value="Peptidase_C1"/>
    <property type="match status" value="1"/>
</dbReference>
<feature type="domain" description="Peptidase C1A papain C-terminal" evidence="4">
    <location>
        <begin position="150"/>
        <end position="387"/>
    </location>
</feature>
<reference evidence="6 7" key="1">
    <citation type="journal article" date="2024" name="bioRxiv">
        <title>A reference genome for Trichogramma kaykai: A tiny desert-dwelling parasitoid wasp with competing sex-ratio distorters.</title>
        <authorList>
            <person name="Culotta J."/>
            <person name="Lindsey A.R."/>
        </authorList>
    </citation>
    <scope>NUCLEOTIDE SEQUENCE [LARGE SCALE GENOMIC DNA]</scope>
    <source>
        <strain evidence="6 7">KSX58</strain>
    </source>
</reference>
<dbReference type="InterPro" id="IPR025660">
    <property type="entry name" value="Pept_his_AS"/>
</dbReference>
<dbReference type="SUPFAM" id="SSF54001">
    <property type="entry name" value="Cysteine proteinases"/>
    <property type="match status" value="1"/>
</dbReference>
<dbReference type="PROSITE" id="PS00640">
    <property type="entry name" value="THIOL_PROTEASE_ASN"/>
    <property type="match status" value="1"/>
</dbReference>
<dbReference type="InterPro" id="IPR038765">
    <property type="entry name" value="Papain-like_cys_pep_sf"/>
</dbReference>
<dbReference type="Gene3D" id="3.90.70.10">
    <property type="entry name" value="Cysteine proteinases"/>
    <property type="match status" value="1"/>
</dbReference>
<feature type="chain" id="PRO_5044748677" evidence="3">
    <location>
        <begin position="25"/>
        <end position="389"/>
    </location>
</feature>
<evidence type="ECO:0000259" key="5">
    <source>
        <dbReference type="SMART" id="SM00848"/>
    </source>
</evidence>
<comment type="caution">
    <text evidence="6">The sequence shown here is derived from an EMBL/GenBank/DDBJ whole genome shotgun (WGS) entry which is preliminary data.</text>
</comment>
<dbReference type="InterPro" id="IPR039417">
    <property type="entry name" value="Peptidase_C1A_papain-like"/>
</dbReference>
<dbReference type="SMART" id="SM00645">
    <property type="entry name" value="Pept_C1"/>
    <property type="match status" value="1"/>
</dbReference>
<feature type="domain" description="Cathepsin propeptide inhibitor" evidence="5">
    <location>
        <begin position="52"/>
        <end position="112"/>
    </location>
</feature>
<gene>
    <name evidence="6" type="ORF">TKK_012203</name>
</gene>